<evidence type="ECO:0000256" key="1">
    <source>
        <dbReference type="ARBA" id="ARBA00010322"/>
    </source>
</evidence>
<comment type="similarity">
    <text evidence="1">Belongs to the AFG1 ATPase family.</text>
</comment>
<dbReference type="GO" id="GO:0005524">
    <property type="term" value="F:ATP binding"/>
    <property type="evidence" value="ECO:0007669"/>
    <property type="project" value="UniProtKB-KW"/>
</dbReference>
<dbReference type="PANTHER" id="PTHR12169">
    <property type="entry name" value="ATPASE N2B"/>
    <property type="match status" value="1"/>
</dbReference>
<dbReference type="PANTHER" id="PTHR12169:SF6">
    <property type="entry name" value="AFG1-LIKE ATPASE"/>
    <property type="match status" value="1"/>
</dbReference>
<keyword evidence="3" id="KW-0067">ATP-binding</keyword>
<dbReference type="GO" id="GO:0005739">
    <property type="term" value="C:mitochondrion"/>
    <property type="evidence" value="ECO:0007669"/>
    <property type="project" value="TreeGrafter"/>
</dbReference>
<organism evidence="4 5">
    <name type="scientific">Maudiozyma humilis</name>
    <name type="common">Sour dough yeast</name>
    <name type="synonym">Kazachstania humilis</name>
    <dbReference type="NCBI Taxonomy" id="51915"/>
    <lineage>
        <taxon>Eukaryota</taxon>
        <taxon>Fungi</taxon>
        <taxon>Dikarya</taxon>
        <taxon>Ascomycota</taxon>
        <taxon>Saccharomycotina</taxon>
        <taxon>Saccharomycetes</taxon>
        <taxon>Saccharomycetales</taxon>
        <taxon>Saccharomycetaceae</taxon>
        <taxon>Maudiozyma</taxon>
    </lineage>
</organism>
<name>A0AAV5RRZ5_MAUHU</name>
<dbReference type="Proteomes" id="UP001377567">
    <property type="component" value="Unassembled WGS sequence"/>
</dbReference>
<sequence length="520" mass="59432">MYIATLRTVASPQWSRLGAAALASRCLSSTTAPGQQQPQTAGRTPVQEYDRQVKLGKLRDDPFQRNILKSMNDLYAELVAYQPPDTAAIRLPLPNENLTWRAKLRAAFSRSRGRDIADIDIAAIGAGLPKGIYLYGDVGCGKTMLMDLFYTTVPPHLSKRRIHFHQFMQYVHKRNHDILNEQRELRDDPDEEIDTIPFLAKEIAMKYRVLCFDEFQVTDVADAMILRRLITTILSDDYGVILFATSNRKPDDLYINGIQRESFVPCIQLIKNRTHVIYLNSETDYRKIPRPVSPVYYYPKGGLKYSSHECAVFRQSHVKEWFDYFAQAKHDDDSPVPGETVHKEFTNFPLSIWGREFMVPRCIPPRVAQFTFKELCGEPLAAGDYLTLAKNFDAFVVTDIPYLTVYVRDEVRRFITFLDAVYDNGGKLATTGAADFTDLFVEPEDILNDYELKPRDAAEEKAVEDAVDAEEKNDALVTKHGFSKEIAKKSHMFALDEERFAFARALSRLTQMSNTDWVTK</sequence>
<dbReference type="EMBL" id="BTGD01000001">
    <property type="protein sequence ID" value="GMM53497.1"/>
    <property type="molecule type" value="Genomic_DNA"/>
</dbReference>
<evidence type="ECO:0000313" key="5">
    <source>
        <dbReference type="Proteomes" id="UP001377567"/>
    </source>
</evidence>
<keyword evidence="5" id="KW-1185">Reference proteome</keyword>
<keyword evidence="2" id="KW-0547">Nucleotide-binding</keyword>
<dbReference type="SUPFAM" id="SSF52540">
    <property type="entry name" value="P-loop containing nucleoside triphosphate hydrolases"/>
    <property type="match status" value="1"/>
</dbReference>
<comment type="caution">
    <text evidence="4">The sequence shown here is derived from an EMBL/GenBank/DDBJ whole genome shotgun (WGS) entry which is preliminary data.</text>
</comment>
<dbReference type="Pfam" id="PF03969">
    <property type="entry name" value="AFG1_ATPase"/>
    <property type="match status" value="2"/>
</dbReference>
<dbReference type="GO" id="GO:0016887">
    <property type="term" value="F:ATP hydrolysis activity"/>
    <property type="evidence" value="ECO:0007669"/>
    <property type="project" value="InterPro"/>
</dbReference>
<gene>
    <name evidence="4" type="ORF">DAKH74_001130</name>
</gene>
<accession>A0AAV5RRZ5</accession>
<protein>
    <submittedName>
        <fullName evidence="4">Afg1 protein</fullName>
    </submittedName>
</protein>
<dbReference type="Gene3D" id="3.40.50.300">
    <property type="entry name" value="P-loop containing nucleotide triphosphate hydrolases"/>
    <property type="match status" value="1"/>
</dbReference>
<dbReference type="InterPro" id="IPR027417">
    <property type="entry name" value="P-loop_NTPase"/>
</dbReference>
<reference evidence="4 5" key="1">
    <citation type="journal article" date="2023" name="Elife">
        <title>Identification of key yeast species and microbe-microbe interactions impacting larval growth of Drosophila in the wild.</title>
        <authorList>
            <person name="Mure A."/>
            <person name="Sugiura Y."/>
            <person name="Maeda R."/>
            <person name="Honda K."/>
            <person name="Sakurai N."/>
            <person name="Takahashi Y."/>
            <person name="Watada M."/>
            <person name="Katoh T."/>
            <person name="Gotoh A."/>
            <person name="Gotoh Y."/>
            <person name="Taniguchi I."/>
            <person name="Nakamura K."/>
            <person name="Hayashi T."/>
            <person name="Katayama T."/>
            <person name="Uemura T."/>
            <person name="Hattori Y."/>
        </authorList>
    </citation>
    <scope>NUCLEOTIDE SEQUENCE [LARGE SCALE GENOMIC DNA]</scope>
    <source>
        <strain evidence="4 5">KH-74</strain>
    </source>
</reference>
<dbReference type="AlphaFoldDB" id="A0AAV5RRZ5"/>
<proteinExistence type="inferred from homology"/>
<dbReference type="GO" id="GO:0006515">
    <property type="term" value="P:protein quality control for misfolded or incompletely synthesized proteins"/>
    <property type="evidence" value="ECO:0007669"/>
    <property type="project" value="TreeGrafter"/>
</dbReference>
<dbReference type="InterPro" id="IPR005654">
    <property type="entry name" value="ATPase_AFG1-like"/>
</dbReference>
<evidence type="ECO:0000256" key="2">
    <source>
        <dbReference type="ARBA" id="ARBA00022741"/>
    </source>
</evidence>
<dbReference type="NCBIfam" id="NF040713">
    <property type="entry name" value="ZapE"/>
    <property type="match status" value="1"/>
</dbReference>
<evidence type="ECO:0000256" key="3">
    <source>
        <dbReference type="ARBA" id="ARBA00022840"/>
    </source>
</evidence>
<evidence type="ECO:0000313" key="4">
    <source>
        <dbReference type="EMBL" id="GMM53497.1"/>
    </source>
</evidence>